<proteinExistence type="predicted"/>
<reference evidence="2 3" key="1">
    <citation type="submission" date="2015-05" db="EMBL/GenBank/DDBJ databases">
        <title>Distinctive expansion of gene families associated with plant cell wall degradation and secondary metabolism in the genomes of grapevine trunk pathogens.</title>
        <authorList>
            <person name="Lawrence D.P."/>
            <person name="Travadon R."/>
            <person name="Rolshausen P.E."/>
            <person name="Baumgartner K."/>
        </authorList>
    </citation>
    <scope>NUCLEOTIDE SEQUENCE [LARGE SCALE GENOMIC DNA]</scope>
    <source>
        <strain evidence="2">UCRPC4</strain>
    </source>
</reference>
<dbReference type="InterPro" id="IPR019410">
    <property type="entry name" value="Methyltransf_16"/>
</dbReference>
<dbReference type="GO" id="GO:0032259">
    <property type="term" value="P:methylation"/>
    <property type="evidence" value="ECO:0007669"/>
    <property type="project" value="UniProtKB-KW"/>
</dbReference>
<name>A0A0G2EFE7_PHACM</name>
<dbReference type="EMBL" id="LCWF01000089">
    <property type="protein sequence ID" value="KKY20981.1"/>
    <property type="molecule type" value="Genomic_DNA"/>
</dbReference>
<dbReference type="Pfam" id="PF10294">
    <property type="entry name" value="Methyltransf_16"/>
    <property type="match status" value="1"/>
</dbReference>
<keyword evidence="3" id="KW-1185">Reference proteome</keyword>
<comment type="caution">
    <text evidence="2">The sequence shown here is derived from an EMBL/GenBank/DDBJ whole genome shotgun (WGS) entry which is preliminary data.</text>
</comment>
<keyword evidence="2" id="KW-0808">Transferase</keyword>
<evidence type="ECO:0000313" key="2">
    <source>
        <dbReference type="EMBL" id="KKY20981.1"/>
    </source>
</evidence>
<dbReference type="PANTHER" id="PTHR14614:SF104">
    <property type="entry name" value="N-METHYLTRANSFERASE, PUTATIVE (AFU_ORTHOLOGUE AFUA_1G17750)-RELATED"/>
    <property type="match status" value="1"/>
</dbReference>
<dbReference type="Proteomes" id="UP000053317">
    <property type="component" value="Unassembled WGS sequence"/>
</dbReference>
<dbReference type="GO" id="GO:0008757">
    <property type="term" value="F:S-adenosylmethionine-dependent methyltransferase activity"/>
    <property type="evidence" value="ECO:0007669"/>
    <property type="project" value="UniProtKB-ARBA"/>
</dbReference>
<dbReference type="GO" id="GO:0005737">
    <property type="term" value="C:cytoplasm"/>
    <property type="evidence" value="ECO:0007669"/>
    <property type="project" value="TreeGrafter"/>
</dbReference>
<dbReference type="SUPFAM" id="SSF53335">
    <property type="entry name" value="S-adenosyl-L-methionine-dependent methyltransferases"/>
    <property type="match status" value="1"/>
</dbReference>
<dbReference type="AlphaFoldDB" id="A0A0G2EFE7"/>
<feature type="compositionally biased region" description="Polar residues" evidence="1">
    <location>
        <begin position="413"/>
        <end position="423"/>
    </location>
</feature>
<evidence type="ECO:0000313" key="3">
    <source>
        <dbReference type="Proteomes" id="UP000053317"/>
    </source>
</evidence>
<dbReference type="OrthoDB" id="2106152at2759"/>
<gene>
    <name evidence="2" type="ORF">UCRPC4_g03898</name>
</gene>
<accession>A0A0G2EFE7</accession>
<evidence type="ECO:0000256" key="1">
    <source>
        <dbReference type="SAM" id="MobiDB-lite"/>
    </source>
</evidence>
<protein>
    <submittedName>
        <fullName evidence="2">Putative nicotinamide n-methyltransferase</fullName>
    </submittedName>
</protein>
<feature type="compositionally biased region" description="Basic and acidic residues" evidence="1">
    <location>
        <begin position="402"/>
        <end position="412"/>
    </location>
</feature>
<sequence>MRALDGVLREAPSARLLVFLKMLPIPARIFPITLESSSELEDPIDIFSLALTSGTLFPDHAITSHGDPGGQIGYASPNYEDIVLDIPKHPDEEGGRGLFAHYLWSAAAVAAAGIEQGSLNTRKRNDSGRKNWWDFKGVRALEVGAGTALPSITAALSHAESVYITDHPSSPALTTGSILSNVKRNLFSTLRAEQPDQTSQPRTETKVNILPHSWGQLSAPRAQALKSSFDKIIVADCMWLSSQHDNLITSILHFLKPLAPQAQSVNITSDNENVDPFRSSPYLPPCALVIAGYHTGRNIVSLFFTNAQSRGLTVQEIWEIDVGNAGSTIEDFQAYQYEPNGNNTDKEKSSFQRCDSGVNLGDIQQDGIPGYRRPWLPHRENEDKEQARKWVVVAILTKPEENNAHSNVHKEINNQSTHNALTEESSESVWDRPLRELNEKAAQKWSIGKESEVQIVKDGDEDNERQQEEIQEENKSIIQVDDVGWV</sequence>
<reference evidence="2 3" key="2">
    <citation type="submission" date="2015-05" db="EMBL/GenBank/DDBJ databases">
        <authorList>
            <person name="Morales-Cruz A."/>
            <person name="Amrine K.C."/>
            <person name="Cantu D."/>
        </authorList>
    </citation>
    <scope>NUCLEOTIDE SEQUENCE [LARGE SCALE GENOMIC DNA]</scope>
    <source>
        <strain evidence="2">UCRPC4</strain>
    </source>
</reference>
<keyword evidence="2" id="KW-0489">Methyltransferase</keyword>
<feature type="region of interest" description="Disordered" evidence="1">
    <location>
        <begin position="402"/>
        <end position="432"/>
    </location>
</feature>
<dbReference type="InterPro" id="IPR029063">
    <property type="entry name" value="SAM-dependent_MTases_sf"/>
</dbReference>
<dbReference type="PANTHER" id="PTHR14614">
    <property type="entry name" value="HEPATOCELLULAR CARCINOMA-ASSOCIATED ANTIGEN"/>
    <property type="match status" value="1"/>
</dbReference>
<dbReference type="Gene3D" id="3.40.50.150">
    <property type="entry name" value="Vaccinia Virus protein VP39"/>
    <property type="match status" value="1"/>
</dbReference>
<feature type="region of interest" description="Disordered" evidence="1">
    <location>
        <begin position="448"/>
        <end position="476"/>
    </location>
</feature>
<organism evidence="2 3">
    <name type="scientific">Phaeomoniella chlamydospora</name>
    <name type="common">Phaeoacremonium chlamydosporum</name>
    <dbReference type="NCBI Taxonomy" id="158046"/>
    <lineage>
        <taxon>Eukaryota</taxon>
        <taxon>Fungi</taxon>
        <taxon>Dikarya</taxon>
        <taxon>Ascomycota</taxon>
        <taxon>Pezizomycotina</taxon>
        <taxon>Eurotiomycetes</taxon>
        <taxon>Chaetothyriomycetidae</taxon>
        <taxon>Phaeomoniellales</taxon>
        <taxon>Phaeomoniellaceae</taxon>
        <taxon>Phaeomoniella</taxon>
    </lineage>
</organism>
<feature type="compositionally biased region" description="Basic and acidic residues" evidence="1">
    <location>
        <begin position="448"/>
        <end position="475"/>
    </location>
</feature>